<evidence type="ECO:0000256" key="18">
    <source>
        <dbReference type="RuleBase" id="RU000504"/>
    </source>
</evidence>
<dbReference type="InterPro" id="IPR015813">
    <property type="entry name" value="Pyrv/PenolPyrv_kinase-like_dom"/>
</dbReference>
<dbReference type="InterPro" id="IPR040442">
    <property type="entry name" value="Pyrv_kinase-like_dom_sf"/>
</dbReference>
<evidence type="ECO:0000256" key="4">
    <source>
        <dbReference type="ARBA" id="ARBA00006237"/>
    </source>
</evidence>
<keyword evidence="11 18" id="KW-0418">Kinase</keyword>
<accession>A0AA35G8H7</accession>
<evidence type="ECO:0000256" key="9">
    <source>
        <dbReference type="ARBA" id="ARBA00022723"/>
    </source>
</evidence>
<dbReference type="InterPro" id="IPR036637">
    <property type="entry name" value="Phosphohistidine_dom_sf"/>
</dbReference>
<dbReference type="SUPFAM" id="SSF50800">
    <property type="entry name" value="PK beta-barrel domain-like"/>
    <property type="match status" value="1"/>
</dbReference>
<dbReference type="Pfam" id="PF00391">
    <property type="entry name" value="PEP-utilizers"/>
    <property type="match status" value="1"/>
</dbReference>
<dbReference type="SUPFAM" id="SSF52009">
    <property type="entry name" value="Phosphohistidine domain"/>
    <property type="match status" value="1"/>
</dbReference>
<dbReference type="FunFam" id="3.20.20.60:FF:000001">
    <property type="entry name" value="Pyruvate kinase"/>
    <property type="match status" value="1"/>
</dbReference>
<dbReference type="NCBIfam" id="NF004978">
    <property type="entry name" value="PRK06354.1"/>
    <property type="match status" value="1"/>
</dbReference>
<evidence type="ECO:0000256" key="7">
    <source>
        <dbReference type="ARBA" id="ARBA00018587"/>
    </source>
</evidence>
<dbReference type="EC" id="2.7.1.40" evidence="6 17"/>
<evidence type="ECO:0000256" key="11">
    <source>
        <dbReference type="ARBA" id="ARBA00022777"/>
    </source>
</evidence>
<dbReference type="Gene3D" id="2.40.33.10">
    <property type="entry name" value="PK beta-barrel domain-like"/>
    <property type="match status" value="1"/>
</dbReference>
<feature type="domain" description="Pyruvate kinase barrel" evidence="19">
    <location>
        <begin position="1"/>
        <end position="322"/>
    </location>
</feature>
<dbReference type="GO" id="GO:0000287">
    <property type="term" value="F:magnesium ion binding"/>
    <property type="evidence" value="ECO:0007669"/>
    <property type="project" value="UniProtKB-UniRule"/>
</dbReference>
<dbReference type="Pfam" id="PF00224">
    <property type="entry name" value="PK"/>
    <property type="match status" value="1"/>
</dbReference>
<dbReference type="SUPFAM" id="SSF52935">
    <property type="entry name" value="PK C-terminal domain-like"/>
    <property type="match status" value="1"/>
</dbReference>
<dbReference type="SUPFAM" id="SSF51621">
    <property type="entry name" value="Phosphoenolpyruvate/pyruvate domain"/>
    <property type="match status" value="1"/>
</dbReference>
<evidence type="ECO:0000259" key="19">
    <source>
        <dbReference type="Pfam" id="PF00224"/>
    </source>
</evidence>
<protein>
    <recommendedName>
        <fullName evidence="7 17">Pyruvate kinase</fullName>
        <ecNumber evidence="6 17">2.7.1.40</ecNumber>
    </recommendedName>
</protein>
<dbReference type="RefSeq" id="WP_264841707.1">
    <property type="nucleotide sequence ID" value="NZ_AP025628.1"/>
</dbReference>
<evidence type="ECO:0000256" key="14">
    <source>
        <dbReference type="ARBA" id="ARBA00022958"/>
    </source>
</evidence>
<dbReference type="GO" id="GO:0005524">
    <property type="term" value="F:ATP binding"/>
    <property type="evidence" value="ECO:0007669"/>
    <property type="project" value="UniProtKB-KW"/>
</dbReference>
<evidence type="ECO:0000259" key="21">
    <source>
        <dbReference type="Pfam" id="PF02887"/>
    </source>
</evidence>
<keyword evidence="12" id="KW-0067">ATP-binding</keyword>
<keyword evidence="10" id="KW-0547">Nucleotide-binding</keyword>
<dbReference type="Proteomes" id="UP001163687">
    <property type="component" value="Chromosome"/>
</dbReference>
<keyword evidence="23" id="KW-1185">Reference proteome</keyword>
<dbReference type="InterPro" id="IPR008279">
    <property type="entry name" value="PEP-util_enz_mobile_dom"/>
</dbReference>
<dbReference type="InterPro" id="IPR015793">
    <property type="entry name" value="Pyrv_Knase_brl"/>
</dbReference>
<organism evidence="22 23">
    <name type="scientific">Caldinitratiruptor microaerophilus</name>
    <dbReference type="NCBI Taxonomy" id="671077"/>
    <lineage>
        <taxon>Bacteria</taxon>
        <taxon>Bacillati</taxon>
        <taxon>Bacillota</taxon>
        <taxon>Clostridia</taxon>
        <taxon>Eubacteriales</taxon>
        <taxon>Symbiobacteriaceae</taxon>
        <taxon>Caldinitratiruptor</taxon>
    </lineage>
</organism>
<dbReference type="Gene3D" id="3.40.1380.20">
    <property type="entry name" value="Pyruvate kinase, C-terminal domain"/>
    <property type="match status" value="1"/>
</dbReference>
<dbReference type="GO" id="GO:0006950">
    <property type="term" value="P:response to stress"/>
    <property type="evidence" value="ECO:0007669"/>
    <property type="project" value="UniProtKB-ARBA"/>
</dbReference>
<dbReference type="InterPro" id="IPR036918">
    <property type="entry name" value="Pyrv_Knase_C_sf"/>
</dbReference>
<dbReference type="AlphaFoldDB" id="A0AA35G8H7"/>
<evidence type="ECO:0000256" key="15">
    <source>
        <dbReference type="ARBA" id="ARBA00023152"/>
    </source>
</evidence>
<feature type="domain" description="PEP-utilising enzyme mobile" evidence="20">
    <location>
        <begin position="506"/>
        <end position="575"/>
    </location>
</feature>
<evidence type="ECO:0000256" key="10">
    <source>
        <dbReference type="ARBA" id="ARBA00022741"/>
    </source>
</evidence>
<evidence type="ECO:0000256" key="5">
    <source>
        <dbReference type="ARBA" id="ARBA00008663"/>
    </source>
</evidence>
<evidence type="ECO:0000256" key="6">
    <source>
        <dbReference type="ARBA" id="ARBA00012142"/>
    </source>
</evidence>
<evidence type="ECO:0000313" key="22">
    <source>
        <dbReference type="EMBL" id="BDG61025.1"/>
    </source>
</evidence>
<evidence type="ECO:0000256" key="2">
    <source>
        <dbReference type="ARBA" id="ARBA00001958"/>
    </source>
</evidence>
<dbReference type="GO" id="GO:0030955">
    <property type="term" value="F:potassium ion binding"/>
    <property type="evidence" value="ECO:0007669"/>
    <property type="project" value="UniProtKB-UniRule"/>
</dbReference>
<dbReference type="InterPro" id="IPR011037">
    <property type="entry name" value="Pyrv_Knase-like_insert_dom_sf"/>
</dbReference>
<comment type="pathway">
    <text evidence="3 18">Carbohydrate degradation; glycolysis; pyruvate from D-glyceraldehyde 3-phosphate: step 5/5.</text>
</comment>
<comment type="similarity">
    <text evidence="5 18">Belongs to the pyruvate kinase family.</text>
</comment>
<evidence type="ECO:0000256" key="3">
    <source>
        <dbReference type="ARBA" id="ARBA00004997"/>
    </source>
</evidence>
<dbReference type="KEGG" id="cmic:caldi_21150"/>
<dbReference type="InterPro" id="IPR015806">
    <property type="entry name" value="Pyrv_Knase_insert_dom_sf"/>
</dbReference>
<dbReference type="FunFam" id="2.40.33.10:FF:000001">
    <property type="entry name" value="Pyruvate kinase"/>
    <property type="match status" value="1"/>
</dbReference>
<proteinExistence type="inferred from homology"/>
<feature type="domain" description="Pyruvate kinase C-terminal" evidence="21">
    <location>
        <begin position="358"/>
        <end position="470"/>
    </location>
</feature>
<dbReference type="GO" id="GO:0004743">
    <property type="term" value="F:pyruvate kinase activity"/>
    <property type="evidence" value="ECO:0007669"/>
    <property type="project" value="UniProtKB-UniRule"/>
</dbReference>
<evidence type="ECO:0000256" key="16">
    <source>
        <dbReference type="ARBA" id="ARBA00023317"/>
    </source>
</evidence>
<comment type="catalytic activity">
    <reaction evidence="18">
        <text>pyruvate + ATP = phosphoenolpyruvate + ADP + H(+)</text>
        <dbReference type="Rhea" id="RHEA:18157"/>
        <dbReference type="ChEBI" id="CHEBI:15361"/>
        <dbReference type="ChEBI" id="CHEBI:15378"/>
        <dbReference type="ChEBI" id="CHEBI:30616"/>
        <dbReference type="ChEBI" id="CHEBI:58702"/>
        <dbReference type="ChEBI" id="CHEBI:456216"/>
        <dbReference type="EC" id="2.7.1.40"/>
    </reaction>
</comment>
<dbReference type="PRINTS" id="PR01050">
    <property type="entry name" value="PYRUVTKNASE"/>
</dbReference>
<evidence type="ECO:0000256" key="12">
    <source>
        <dbReference type="ARBA" id="ARBA00022840"/>
    </source>
</evidence>
<dbReference type="NCBIfam" id="NF004491">
    <property type="entry name" value="PRK05826.1"/>
    <property type="match status" value="1"/>
</dbReference>
<evidence type="ECO:0000256" key="8">
    <source>
        <dbReference type="ARBA" id="ARBA00022679"/>
    </source>
</evidence>
<comment type="similarity">
    <text evidence="4">In the C-terminal section; belongs to the PEP-utilizing enzyme family.</text>
</comment>
<keyword evidence="13 18" id="KW-0460">Magnesium</keyword>
<evidence type="ECO:0000313" key="23">
    <source>
        <dbReference type="Proteomes" id="UP001163687"/>
    </source>
</evidence>
<evidence type="ECO:0000256" key="17">
    <source>
        <dbReference type="NCBIfam" id="TIGR01064"/>
    </source>
</evidence>
<keyword evidence="9" id="KW-0479">Metal-binding</keyword>
<reference evidence="22" key="1">
    <citation type="submission" date="2022-03" db="EMBL/GenBank/DDBJ databases">
        <title>Complete genome sequence of Caldinitratiruptor microaerophilus.</title>
        <authorList>
            <person name="Mukaiyama R."/>
            <person name="Nishiyama T."/>
            <person name="Ueda K."/>
        </authorList>
    </citation>
    <scope>NUCLEOTIDE SEQUENCE</scope>
    <source>
        <strain evidence="22">JCM 16183</strain>
    </source>
</reference>
<dbReference type="Pfam" id="PF02887">
    <property type="entry name" value="PK_C"/>
    <property type="match status" value="1"/>
</dbReference>
<evidence type="ECO:0000259" key="20">
    <source>
        <dbReference type="Pfam" id="PF00391"/>
    </source>
</evidence>
<evidence type="ECO:0000256" key="13">
    <source>
        <dbReference type="ARBA" id="ARBA00022842"/>
    </source>
</evidence>
<dbReference type="Gene3D" id="3.20.20.60">
    <property type="entry name" value="Phosphoenolpyruvate-binding domains"/>
    <property type="match status" value="1"/>
</dbReference>
<dbReference type="GO" id="GO:0016301">
    <property type="term" value="F:kinase activity"/>
    <property type="evidence" value="ECO:0007669"/>
    <property type="project" value="UniProtKB-KW"/>
</dbReference>
<keyword evidence="16 22" id="KW-0670">Pyruvate</keyword>
<gene>
    <name evidence="22" type="ORF">caldi_21150</name>
</gene>
<keyword evidence="8 18" id="KW-0808">Transferase</keyword>
<dbReference type="InterPro" id="IPR015795">
    <property type="entry name" value="Pyrv_Knase_C"/>
</dbReference>
<dbReference type="PANTHER" id="PTHR11817">
    <property type="entry name" value="PYRUVATE KINASE"/>
    <property type="match status" value="1"/>
</dbReference>
<comment type="cofactor">
    <cofactor evidence="1">
        <name>Mg(2+)</name>
        <dbReference type="ChEBI" id="CHEBI:18420"/>
    </cofactor>
</comment>
<sequence>MRRTKIVATIGPASENVDVLVRLIRAGMNVARLNMSHGVLEDHRRRLAAIREAVRITGATVGVMLDLKGPEIRIGTFEGGRVTLREGQPFTLSTRPRPGTAEGVYVEYPGLTEDVRPGRPVYLDDGNIVLEVESVAGPDVHCRVVVGGVLSDRKKVNLPGIRVSLPALAEKDVEDIRFGVAEGVDFIAASFVRKAADVLAIRRVLEEAGGDQQIIAKVESQEGFDNLDEILQIADGLMVARGDLGVEVPTEEVPLMQKAMIERANRFGKPVITATQMLESMVQRPRPTRAEASDVANAIYDGTDAVMLSAETAAGAHPVEAVQTMARIAERTEEALDYAAILARKRRQAGERLATVTEAISHGTVATAADLGAAAIITATASGFTARMVSKYRPRAPIIAVTPNPRVSRQLTLVWGVHPVVKEEATSTDTMMDRAIEGALESGLVRGGDLVVITAGVPLGIQGTTNLIRVETVAEVLARGTGIGRRAVVGVARVVRGPADLDRVGRGDVLVASFTDADFVPAMERAAAVVTEEGGLTSHAAVVCLSLGIPVVVGAQGATARIADGDTVTVDATRGLVYRGKATVR</sequence>
<keyword evidence="14" id="KW-0630">Potassium</keyword>
<dbReference type="Gene3D" id="3.50.30.10">
    <property type="entry name" value="Phosphohistidine domain"/>
    <property type="match status" value="1"/>
</dbReference>
<dbReference type="EMBL" id="AP025628">
    <property type="protein sequence ID" value="BDG61025.1"/>
    <property type="molecule type" value="Genomic_DNA"/>
</dbReference>
<comment type="cofactor">
    <cofactor evidence="2">
        <name>K(+)</name>
        <dbReference type="ChEBI" id="CHEBI:29103"/>
    </cofactor>
</comment>
<dbReference type="InterPro" id="IPR001697">
    <property type="entry name" value="Pyr_Knase"/>
</dbReference>
<dbReference type="NCBIfam" id="TIGR01064">
    <property type="entry name" value="pyruv_kin"/>
    <property type="match status" value="1"/>
</dbReference>
<evidence type="ECO:0000256" key="1">
    <source>
        <dbReference type="ARBA" id="ARBA00001946"/>
    </source>
</evidence>
<name>A0AA35G8H7_9FIRM</name>
<keyword evidence="15 18" id="KW-0324">Glycolysis</keyword>